<evidence type="ECO:0000256" key="1">
    <source>
        <dbReference type="ARBA" id="ARBA00001966"/>
    </source>
</evidence>
<protein>
    <recommendedName>
        <fullName evidence="9">B12-binding domain-containing protein</fullName>
    </recommendedName>
</protein>
<dbReference type="InterPro" id="IPR036724">
    <property type="entry name" value="Cobalamin-bd_sf"/>
</dbReference>
<evidence type="ECO:0000256" key="3">
    <source>
        <dbReference type="ARBA" id="ARBA00022603"/>
    </source>
</evidence>
<accession>A0A7G9ZCQ1</accession>
<gene>
    <name evidence="10" type="ORF">MAPFNFNJ_00014</name>
</gene>
<dbReference type="SFLD" id="SFLDG01123">
    <property type="entry name" value="methyltransferase_(Class_B)"/>
    <property type="match status" value="1"/>
</dbReference>
<dbReference type="InterPro" id="IPR026447">
    <property type="entry name" value="B12_SAM_Ta0216"/>
</dbReference>
<name>A0A7G9ZCQ1_9EURY</name>
<dbReference type="Pfam" id="PF04055">
    <property type="entry name" value="Radical_SAM"/>
    <property type="match status" value="1"/>
</dbReference>
<dbReference type="CDD" id="cd01335">
    <property type="entry name" value="Radical_SAM"/>
    <property type="match status" value="1"/>
</dbReference>
<dbReference type="SFLD" id="SFLDG01082">
    <property type="entry name" value="B12-binding_domain_containing"/>
    <property type="match status" value="1"/>
</dbReference>
<dbReference type="GO" id="GO:0031419">
    <property type="term" value="F:cobalamin binding"/>
    <property type="evidence" value="ECO:0007669"/>
    <property type="project" value="InterPro"/>
</dbReference>
<reference evidence="10" key="1">
    <citation type="submission" date="2020-06" db="EMBL/GenBank/DDBJ databases">
        <title>Unique genomic features of the anaerobic methanotrophic archaea.</title>
        <authorList>
            <person name="Chadwick G.L."/>
            <person name="Skennerton C.T."/>
            <person name="Laso-Perez R."/>
            <person name="Leu A.O."/>
            <person name="Speth D.R."/>
            <person name="Yu H."/>
            <person name="Morgan-Lang C."/>
            <person name="Hatzenpichler R."/>
            <person name="Goudeau D."/>
            <person name="Malmstrom R."/>
            <person name="Brazelton W.J."/>
            <person name="Woyke T."/>
            <person name="Hallam S.J."/>
            <person name="Tyson G.W."/>
            <person name="Wegener G."/>
            <person name="Boetius A."/>
            <person name="Orphan V."/>
        </authorList>
    </citation>
    <scope>NUCLEOTIDE SEQUENCE</scope>
</reference>
<dbReference type="NCBIfam" id="TIGR04190">
    <property type="entry name" value="B12_SAM_Ta0216"/>
    <property type="match status" value="1"/>
</dbReference>
<evidence type="ECO:0000313" key="10">
    <source>
        <dbReference type="EMBL" id="QNO58035.1"/>
    </source>
</evidence>
<dbReference type="AlphaFoldDB" id="A0A7G9ZCQ1"/>
<sequence length="583" mass="66790">MKIGAANPHLILLHPPAVYDFRKLFFMYGPIADGVPSTPLFEMYPVGFISLMEHLESEGLNVRIINLAARMLGSADFDAEMMIRKLKPKAFGIDLHWLAHAQGSLEIAKICKRYHPDIPVIFGGLSATYFHRELIRYPEVDFIIRGDSTEEPLLQLMQAIVRRSFDLATLSDIPNLVWKDEEVHINPLSHVPNEVKFSNNYVNVFRSALKYRDLKSLLPYHGWSREWLSYPIMAVITCRGCMHNCIFCGGSKNALAGYCNRKKAIFRDPKLIVEDITKIIDYTKAPIFVIGDLRQAGDKYAYTVLEGLKRLKIVNPVVLELFDTAPKEYFELVADSIDNFNFEISPDTHDEQIRAIVGKQYNNSGIEANIKWALDLGCRKFDLFFMIGLPHQTCDSVMATVDYCGHLMNEFGTKVVPFILPYSPFIDPGCIAYENPEKFGYKILLKTFEEYRRAMLSPSWKYILNYETKWMARNELVDCTYQAGLRLNRQKADCGLIDHDSYIAREEKIKLAIALTAEIDEIEAITNANVRHERLMQLKPKADLMLSSVINEKRGMEWPTTGRNLKLVNIIKTALRKRLRGKV</sequence>
<dbReference type="InterPro" id="IPR006158">
    <property type="entry name" value="Cobalamin-bd"/>
</dbReference>
<proteinExistence type="inferred from homology"/>
<evidence type="ECO:0000256" key="7">
    <source>
        <dbReference type="ARBA" id="ARBA00023004"/>
    </source>
</evidence>
<keyword evidence="6" id="KW-0479">Metal-binding</keyword>
<dbReference type="SUPFAM" id="SSF102114">
    <property type="entry name" value="Radical SAM enzymes"/>
    <property type="match status" value="1"/>
</dbReference>
<dbReference type="GO" id="GO:0051536">
    <property type="term" value="F:iron-sulfur cluster binding"/>
    <property type="evidence" value="ECO:0007669"/>
    <property type="project" value="UniProtKB-KW"/>
</dbReference>
<dbReference type="SFLD" id="SFLDS00029">
    <property type="entry name" value="Radical_SAM"/>
    <property type="match status" value="1"/>
</dbReference>
<evidence type="ECO:0000256" key="5">
    <source>
        <dbReference type="ARBA" id="ARBA00022691"/>
    </source>
</evidence>
<dbReference type="InterPro" id="IPR058240">
    <property type="entry name" value="rSAM_sf"/>
</dbReference>
<dbReference type="SFLD" id="SFLDF00326">
    <property type="entry name" value="5''-pyrrole_methytransferase"/>
    <property type="match status" value="1"/>
</dbReference>
<dbReference type="Pfam" id="PF02310">
    <property type="entry name" value="B12-binding"/>
    <property type="match status" value="1"/>
</dbReference>
<dbReference type="InterPro" id="IPR051198">
    <property type="entry name" value="BchE-like"/>
</dbReference>
<dbReference type="InterPro" id="IPR034466">
    <property type="entry name" value="Methyltransferase_Class_B"/>
</dbReference>
<dbReference type="EMBL" id="MT631711">
    <property type="protein sequence ID" value="QNO58035.1"/>
    <property type="molecule type" value="Genomic_DNA"/>
</dbReference>
<dbReference type="PANTHER" id="PTHR43409">
    <property type="entry name" value="ANAEROBIC MAGNESIUM-PROTOPORPHYRIN IX MONOMETHYL ESTER CYCLASE-RELATED"/>
    <property type="match status" value="1"/>
</dbReference>
<dbReference type="Gene3D" id="3.20.20.70">
    <property type="entry name" value="Aldolase class I"/>
    <property type="match status" value="1"/>
</dbReference>
<comment type="similarity">
    <text evidence="2">Belongs to the methylamine corrinoid protein family.</text>
</comment>
<evidence type="ECO:0000259" key="9">
    <source>
        <dbReference type="PROSITE" id="PS51332"/>
    </source>
</evidence>
<keyword evidence="3" id="KW-0489">Methyltransferase</keyword>
<dbReference type="Gene3D" id="3.40.50.280">
    <property type="entry name" value="Cobalamin-binding domain"/>
    <property type="match status" value="1"/>
</dbReference>
<comment type="cofactor">
    <cofactor evidence="1">
        <name>[4Fe-4S] cluster</name>
        <dbReference type="ChEBI" id="CHEBI:49883"/>
    </cofactor>
</comment>
<dbReference type="GO" id="GO:0046872">
    <property type="term" value="F:metal ion binding"/>
    <property type="evidence" value="ECO:0007669"/>
    <property type="project" value="UniProtKB-KW"/>
</dbReference>
<feature type="domain" description="B12-binding" evidence="9">
    <location>
        <begin position="31"/>
        <end position="167"/>
    </location>
</feature>
<dbReference type="InterPro" id="IPR006638">
    <property type="entry name" value="Elp3/MiaA/NifB-like_rSAM"/>
</dbReference>
<evidence type="ECO:0000256" key="4">
    <source>
        <dbReference type="ARBA" id="ARBA00022679"/>
    </source>
</evidence>
<evidence type="ECO:0000256" key="2">
    <source>
        <dbReference type="ARBA" id="ARBA00010854"/>
    </source>
</evidence>
<evidence type="ECO:0000256" key="8">
    <source>
        <dbReference type="ARBA" id="ARBA00023014"/>
    </source>
</evidence>
<dbReference type="InterPro" id="IPR013785">
    <property type="entry name" value="Aldolase_TIM"/>
</dbReference>
<dbReference type="SMART" id="SM00729">
    <property type="entry name" value="Elp3"/>
    <property type="match status" value="1"/>
</dbReference>
<organism evidence="10">
    <name type="scientific">Candidatus Methanophaga sp. ANME-1 ERB7</name>
    <dbReference type="NCBI Taxonomy" id="2759913"/>
    <lineage>
        <taxon>Archaea</taxon>
        <taxon>Methanobacteriati</taxon>
        <taxon>Methanobacteriota</taxon>
        <taxon>Stenosarchaea group</taxon>
        <taxon>Methanomicrobia</taxon>
        <taxon>Candidatus Methanophagales</taxon>
        <taxon>Candidatus Methanophagaceae</taxon>
        <taxon>Candidatus Methanophaga</taxon>
    </lineage>
</organism>
<dbReference type="InterPro" id="IPR007197">
    <property type="entry name" value="rSAM"/>
</dbReference>
<dbReference type="PROSITE" id="PS51332">
    <property type="entry name" value="B12_BINDING"/>
    <property type="match status" value="1"/>
</dbReference>
<keyword evidence="4" id="KW-0808">Transferase</keyword>
<keyword evidence="5" id="KW-0949">S-adenosyl-L-methionine</keyword>
<dbReference type="PANTHER" id="PTHR43409:SF7">
    <property type="entry name" value="BLL1977 PROTEIN"/>
    <property type="match status" value="1"/>
</dbReference>
<dbReference type="GO" id="GO:0003824">
    <property type="term" value="F:catalytic activity"/>
    <property type="evidence" value="ECO:0007669"/>
    <property type="project" value="InterPro"/>
</dbReference>
<keyword evidence="7" id="KW-0408">Iron</keyword>
<keyword evidence="8" id="KW-0411">Iron-sulfur</keyword>
<dbReference type="CDD" id="cd02068">
    <property type="entry name" value="radical_SAM_B12_BD"/>
    <property type="match status" value="1"/>
</dbReference>
<dbReference type="SUPFAM" id="SSF52242">
    <property type="entry name" value="Cobalamin (vitamin B12)-binding domain"/>
    <property type="match status" value="1"/>
</dbReference>
<evidence type="ECO:0000256" key="6">
    <source>
        <dbReference type="ARBA" id="ARBA00022723"/>
    </source>
</evidence>